<dbReference type="PANTHER" id="PTHR42929:SF1">
    <property type="entry name" value="INNER MEMBRANE ABC TRANSPORTER PERMEASE PROTEIN YDCU-RELATED"/>
    <property type="match status" value="1"/>
</dbReference>
<feature type="domain" description="ABC transmembrane type-1" evidence="9">
    <location>
        <begin position="43"/>
        <end position="249"/>
    </location>
</feature>
<evidence type="ECO:0000259" key="9">
    <source>
        <dbReference type="PROSITE" id="PS50928"/>
    </source>
</evidence>
<evidence type="ECO:0000256" key="4">
    <source>
        <dbReference type="ARBA" id="ARBA00022475"/>
    </source>
</evidence>
<dbReference type="EMBL" id="SVNY01000004">
    <property type="protein sequence ID" value="MBE6833856.1"/>
    <property type="molecule type" value="Genomic_DNA"/>
</dbReference>
<evidence type="ECO:0000256" key="2">
    <source>
        <dbReference type="ARBA" id="ARBA00007069"/>
    </source>
</evidence>
<dbReference type="Proteomes" id="UP000754750">
    <property type="component" value="Unassembled WGS sequence"/>
</dbReference>
<evidence type="ECO:0000256" key="7">
    <source>
        <dbReference type="ARBA" id="ARBA00023136"/>
    </source>
</evidence>
<dbReference type="GO" id="GO:0005886">
    <property type="term" value="C:plasma membrane"/>
    <property type="evidence" value="ECO:0007669"/>
    <property type="project" value="UniProtKB-SubCell"/>
</dbReference>
<dbReference type="InterPro" id="IPR035906">
    <property type="entry name" value="MetI-like_sf"/>
</dbReference>
<dbReference type="AlphaFoldDB" id="A0A928KXD3"/>
<feature type="transmembrane region" description="Helical" evidence="8">
    <location>
        <begin position="90"/>
        <end position="111"/>
    </location>
</feature>
<comment type="caution">
    <text evidence="10">The sequence shown here is derived from an EMBL/GenBank/DDBJ whole genome shotgun (WGS) entry which is preliminary data.</text>
</comment>
<proteinExistence type="inferred from homology"/>
<feature type="transmembrane region" description="Helical" evidence="8">
    <location>
        <begin position="49"/>
        <end position="69"/>
    </location>
</feature>
<keyword evidence="3" id="KW-0813">Transport</keyword>
<name>A0A928KXD3_9FIRM</name>
<dbReference type="InterPro" id="IPR000515">
    <property type="entry name" value="MetI-like"/>
</dbReference>
<dbReference type="PANTHER" id="PTHR42929">
    <property type="entry name" value="INNER MEMBRANE ABC TRANSPORTER PERMEASE PROTEIN YDCU-RELATED-RELATED"/>
    <property type="match status" value="1"/>
</dbReference>
<organism evidence="10 11">
    <name type="scientific">Faecalispora sporosphaeroides</name>
    <dbReference type="NCBI Taxonomy" id="1549"/>
    <lineage>
        <taxon>Bacteria</taxon>
        <taxon>Bacillati</taxon>
        <taxon>Bacillota</taxon>
        <taxon>Clostridia</taxon>
        <taxon>Eubacteriales</taxon>
        <taxon>Oscillospiraceae</taxon>
        <taxon>Faecalispora</taxon>
    </lineage>
</organism>
<sequence>MPYLIVCALFLVFPVISIIVHSFDSGLNGWFSVVCNSTYVRAFQGSCRLAIWTTAEAAALGGLLALFWAPKLSKHSWFLAFINFGAHNGGVSLAFSFIATLGTNGMLSLLLKHMGIGMLADFKLVSLSGLHWAYLSFLVPFMCLIFMPAVGCLKPEWFAAARTLGSGKLRYFWKVAGPVLLPSFFSSTTLVFLQAMGTYATAQAITDNRINLITLQIGYLMQMSVFNRSDADILSVLLLFIMIVATCIYDVFNKRASKWIG</sequence>
<evidence type="ECO:0000313" key="10">
    <source>
        <dbReference type="EMBL" id="MBE6833856.1"/>
    </source>
</evidence>
<dbReference type="Gene3D" id="1.10.3720.10">
    <property type="entry name" value="MetI-like"/>
    <property type="match status" value="1"/>
</dbReference>
<feature type="transmembrane region" description="Helical" evidence="8">
    <location>
        <begin position="171"/>
        <end position="193"/>
    </location>
</feature>
<keyword evidence="4" id="KW-1003">Cell membrane</keyword>
<dbReference type="SUPFAM" id="SSF161098">
    <property type="entry name" value="MetI-like"/>
    <property type="match status" value="1"/>
</dbReference>
<dbReference type="PROSITE" id="PS50928">
    <property type="entry name" value="ABC_TM1"/>
    <property type="match status" value="1"/>
</dbReference>
<evidence type="ECO:0000256" key="1">
    <source>
        <dbReference type="ARBA" id="ARBA00004651"/>
    </source>
</evidence>
<keyword evidence="5 8" id="KW-0812">Transmembrane</keyword>
<reference evidence="10" key="1">
    <citation type="submission" date="2019-04" db="EMBL/GenBank/DDBJ databases">
        <title>Evolution of Biomass-Degrading Anaerobic Consortia Revealed by Metagenomics.</title>
        <authorList>
            <person name="Peng X."/>
        </authorList>
    </citation>
    <scope>NUCLEOTIDE SEQUENCE</scope>
    <source>
        <strain evidence="10">SIG551</strain>
    </source>
</reference>
<keyword evidence="6 8" id="KW-1133">Transmembrane helix</keyword>
<evidence type="ECO:0000256" key="5">
    <source>
        <dbReference type="ARBA" id="ARBA00022692"/>
    </source>
</evidence>
<evidence type="ECO:0000256" key="6">
    <source>
        <dbReference type="ARBA" id="ARBA00022989"/>
    </source>
</evidence>
<evidence type="ECO:0000313" key="11">
    <source>
        <dbReference type="Proteomes" id="UP000754750"/>
    </source>
</evidence>
<accession>A0A928KXD3</accession>
<dbReference type="CDD" id="cd06261">
    <property type="entry name" value="TM_PBP2"/>
    <property type="match status" value="1"/>
</dbReference>
<comment type="similarity">
    <text evidence="2">Belongs to the binding-protein-dependent transport system permease family. CysTW subfamily.</text>
</comment>
<evidence type="ECO:0000256" key="3">
    <source>
        <dbReference type="ARBA" id="ARBA00022448"/>
    </source>
</evidence>
<protein>
    <submittedName>
        <fullName evidence="10">ABC transporter permease</fullName>
    </submittedName>
</protein>
<comment type="subcellular location">
    <subcellularLocation>
        <location evidence="1">Cell membrane</location>
        <topology evidence="1">Multi-pass membrane protein</topology>
    </subcellularLocation>
</comment>
<feature type="transmembrane region" description="Helical" evidence="8">
    <location>
        <begin position="131"/>
        <end position="150"/>
    </location>
</feature>
<dbReference type="GO" id="GO:0055085">
    <property type="term" value="P:transmembrane transport"/>
    <property type="evidence" value="ECO:0007669"/>
    <property type="project" value="InterPro"/>
</dbReference>
<gene>
    <name evidence="10" type="ORF">E7512_09790</name>
</gene>
<keyword evidence="7 8" id="KW-0472">Membrane</keyword>
<evidence type="ECO:0000256" key="8">
    <source>
        <dbReference type="SAM" id="Phobius"/>
    </source>
</evidence>
<feature type="transmembrane region" description="Helical" evidence="8">
    <location>
        <begin position="233"/>
        <end position="252"/>
    </location>
</feature>